<comment type="caution">
    <text evidence="1">The sequence shown here is derived from an EMBL/GenBank/DDBJ whole genome shotgun (WGS) entry which is preliminary data.</text>
</comment>
<reference evidence="1" key="1">
    <citation type="submission" date="2021-06" db="EMBL/GenBank/DDBJ databases">
        <title>Parelaphostrongylus tenuis whole genome reference sequence.</title>
        <authorList>
            <person name="Garwood T.J."/>
            <person name="Larsen P.A."/>
            <person name="Fountain-Jones N.M."/>
            <person name="Garbe J.R."/>
            <person name="Macchietto M.G."/>
            <person name="Kania S.A."/>
            <person name="Gerhold R.W."/>
            <person name="Richards J.E."/>
            <person name="Wolf T.M."/>
        </authorList>
    </citation>
    <scope>NUCLEOTIDE SEQUENCE</scope>
    <source>
        <strain evidence="1">MNPRO001-30</strain>
        <tissue evidence="1">Meninges</tissue>
    </source>
</reference>
<proteinExistence type="predicted"/>
<protein>
    <submittedName>
        <fullName evidence="1">Uncharacterized protein</fullName>
    </submittedName>
</protein>
<dbReference type="EMBL" id="JAHQIW010006984">
    <property type="protein sequence ID" value="KAJ1371461.1"/>
    <property type="molecule type" value="Genomic_DNA"/>
</dbReference>
<evidence type="ECO:0000313" key="1">
    <source>
        <dbReference type="EMBL" id="KAJ1371461.1"/>
    </source>
</evidence>
<sequence>MQAGVECAAMNDLLRELRNQRAYTIQNDLLMRQCDTERISYFFRYESILTEENQAKYKKFVEDYNQATGTNS</sequence>
<organism evidence="1 2">
    <name type="scientific">Parelaphostrongylus tenuis</name>
    <name type="common">Meningeal worm</name>
    <dbReference type="NCBI Taxonomy" id="148309"/>
    <lineage>
        <taxon>Eukaryota</taxon>
        <taxon>Metazoa</taxon>
        <taxon>Ecdysozoa</taxon>
        <taxon>Nematoda</taxon>
        <taxon>Chromadorea</taxon>
        <taxon>Rhabditida</taxon>
        <taxon>Rhabditina</taxon>
        <taxon>Rhabditomorpha</taxon>
        <taxon>Strongyloidea</taxon>
        <taxon>Metastrongylidae</taxon>
        <taxon>Parelaphostrongylus</taxon>
    </lineage>
</organism>
<dbReference type="AlphaFoldDB" id="A0AAD5R8I4"/>
<dbReference type="Proteomes" id="UP001196413">
    <property type="component" value="Unassembled WGS sequence"/>
</dbReference>
<keyword evidence="2" id="KW-1185">Reference proteome</keyword>
<gene>
    <name evidence="1" type="ORF">KIN20_033418</name>
</gene>
<name>A0AAD5R8I4_PARTN</name>
<accession>A0AAD5R8I4</accession>
<evidence type="ECO:0000313" key="2">
    <source>
        <dbReference type="Proteomes" id="UP001196413"/>
    </source>
</evidence>